<name>A0A7X5TU92_9MICO</name>
<sequence>MFSTAVSASFDSSFAFVAAASNGLASTGQDIALMVIIGAVVLIAGAALIIAGRIRRRKENEEALFTEAVVASEGAGTDAAVDAASAAATESSAEAAAKLDASEDLTAPAVAESGGDGDLTDVEDIFEHGDLPPAERADAPTIDFGAPASTSSPEAGPADDAAPSSDAADNTPEDEGK</sequence>
<evidence type="ECO:0000313" key="4">
    <source>
        <dbReference type="Proteomes" id="UP000541033"/>
    </source>
</evidence>
<keyword evidence="2" id="KW-0472">Membrane</keyword>
<dbReference type="Proteomes" id="UP000541033">
    <property type="component" value="Unassembled WGS sequence"/>
</dbReference>
<feature type="transmembrane region" description="Helical" evidence="2">
    <location>
        <begin position="31"/>
        <end position="51"/>
    </location>
</feature>
<dbReference type="NCBIfam" id="TIGR01167">
    <property type="entry name" value="LPXTG_anchor"/>
    <property type="match status" value="1"/>
</dbReference>
<dbReference type="EMBL" id="JAAMOX010000003">
    <property type="protein sequence ID" value="NIH55030.1"/>
    <property type="molecule type" value="Genomic_DNA"/>
</dbReference>
<accession>A0A7X5TU92</accession>
<protein>
    <submittedName>
        <fullName evidence="3">LPXTG-motif cell wall-anchored protein</fullName>
    </submittedName>
</protein>
<reference evidence="3 4" key="1">
    <citation type="submission" date="2020-02" db="EMBL/GenBank/DDBJ databases">
        <title>Sequencing the genomes of 1000 actinobacteria strains.</title>
        <authorList>
            <person name="Klenk H.-P."/>
        </authorList>
    </citation>
    <scope>NUCLEOTIDE SEQUENCE [LARGE SCALE GENOMIC DNA]</scope>
    <source>
        <strain evidence="3 4">DSM 27960</strain>
    </source>
</reference>
<feature type="compositionally biased region" description="Low complexity" evidence="1">
    <location>
        <begin position="151"/>
        <end position="169"/>
    </location>
</feature>
<keyword evidence="4" id="KW-1185">Reference proteome</keyword>
<feature type="region of interest" description="Disordered" evidence="1">
    <location>
        <begin position="92"/>
        <end position="177"/>
    </location>
</feature>
<dbReference type="AlphaFoldDB" id="A0A7X5TU92"/>
<feature type="compositionally biased region" description="Basic and acidic residues" evidence="1">
    <location>
        <begin position="125"/>
        <end position="138"/>
    </location>
</feature>
<evidence type="ECO:0000256" key="2">
    <source>
        <dbReference type="SAM" id="Phobius"/>
    </source>
</evidence>
<evidence type="ECO:0000313" key="3">
    <source>
        <dbReference type="EMBL" id="NIH55030.1"/>
    </source>
</evidence>
<dbReference type="RefSeq" id="WP_167151905.1">
    <property type="nucleotide sequence ID" value="NZ_JAAMOX010000003.1"/>
</dbReference>
<gene>
    <name evidence="3" type="ORF">FHX76_002945</name>
</gene>
<organism evidence="3 4">
    <name type="scientific">Lysinibacter cavernae</name>
    <dbReference type="NCBI Taxonomy" id="1640652"/>
    <lineage>
        <taxon>Bacteria</taxon>
        <taxon>Bacillati</taxon>
        <taxon>Actinomycetota</taxon>
        <taxon>Actinomycetes</taxon>
        <taxon>Micrococcales</taxon>
        <taxon>Microbacteriaceae</taxon>
        <taxon>Lysinibacter</taxon>
    </lineage>
</organism>
<proteinExistence type="predicted"/>
<keyword evidence="2" id="KW-1133">Transmembrane helix</keyword>
<comment type="caution">
    <text evidence="3">The sequence shown here is derived from an EMBL/GenBank/DDBJ whole genome shotgun (WGS) entry which is preliminary data.</text>
</comment>
<evidence type="ECO:0000256" key="1">
    <source>
        <dbReference type="SAM" id="MobiDB-lite"/>
    </source>
</evidence>
<keyword evidence="2" id="KW-0812">Transmembrane</keyword>